<gene>
    <name evidence="1" type="ORF">C4A77_04505</name>
</gene>
<accession>A0AAP8QFU0</accession>
<reference evidence="1 2" key="1">
    <citation type="submission" date="2018-02" db="EMBL/GenBank/DDBJ databases">
        <title>Comparative analysis of genomes of three Brevibacillus laterosporus strains producers of potent antimicrobials isolated from silage.</title>
        <authorList>
            <person name="Kojic M."/>
            <person name="Miljkovic M."/>
            <person name="Studholme D."/>
            <person name="Filipic B."/>
        </authorList>
    </citation>
    <scope>NUCLEOTIDE SEQUENCE [LARGE SCALE GENOMIC DNA]</scope>
    <source>
        <strain evidence="1 2">BGSP11</strain>
    </source>
</reference>
<organism evidence="1 2">
    <name type="scientific">Brevibacillus laterosporus</name>
    <name type="common">Bacillus laterosporus</name>
    <dbReference type="NCBI Taxonomy" id="1465"/>
    <lineage>
        <taxon>Bacteria</taxon>
        <taxon>Bacillati</taxon>
        <taxon>Bacillota</taxon>
        <taxon>Bacilli</taxon>
        <taxon>Bacillales</taxon>
        <taxon>Paenibacillaceae</taxon>
        <taxon>Brevibacillus</taxon>
    </lineage>
</organism>
<dbReference type="AlphaFoldDB" id="A0AAP8QFU0"/>
<comment type="caution">
    <text evidence="1">The sequence shown here is derived from an EMBL/GenBank/DDBJ whole genome shotgun (WGS) entry which is preliminary data.</text>
</comment>
<proteinExistence type="predicted"/>
<evidence type="ECO:0000313" key="1">
    <source>
        <dbReference type="EMBL" id="PPB10891.1"/>
    </source>
</evidence>
<dbReference type="EMBL" id="PRKQ01000003">
    <property type="protein sequence ID" value="PPB10891.1"/>
    <property type="molecule type" value="Genomic_DNA"/>
</dbReference>
<sequence length="78" mass="9513">MKLSKLYANNTTSLELERYESSKRSQYGKVRGHYRWDLAKVWFRTTNDNFFKIYGFNFVPRGKLHEEAREFVWTRANQ</sequence>
<dbReference type="Proteomes" id="UP000239759">
    <property type="component" value="Unassembled WGS sequence"/>
</dbReference>
<evidence type="ECO:0000313" key="2">
    <source>
        <dbReference type="Proteomes" id="UP000239759"/>
    </source>
</evidence>
<protein>
    <submittedName>
        <fullName evidence="1">Uncharacterized protein</fullName>
    </submittedName>
</protein>
<name>A0AAP8QFU0_BRELA</name>